<dbReference type="KEGG" id="tsl:A3L11_03830"/>
<dbReference type="NCBIfam" id="TIGR01162">
    <property type="entry name" value="purE"/>
    <property type="match status" value="1"/>
</dbReference>
<keyword evidence="8" id="KW-1185">Reference proteome</keyword>
<dbReference type="OrthoDB" id="9473at2157"/>
<dbReference type="HAMAP" id="MF_01929">
    <property type="entry name" value="PurE_classI"/>
    <property type="match status" value="1"/>
</dbReference>
<evidence type="ECO:0000256" key="3">
    <source>
        <dbReference type="HAMAP-Rule" id="MF_01929"/>
    </source>
</evidence>
<dbReference type="AlphaFoldDB" id="A0A2Z2MRJ4"/>
<dbReference type="RefSeq" id="WP_088855645.1">
    <property type="nucleotide sequence ID" value="NZ_CP015103.1"/>
</dbReference>
<comment type="catalytic activity">
    <reaction evidence="3 4">
        <text>5-carboxyamino-1-(5-phospho-D-ribosyl)imidazole + H(+) = 5-amino-1-(5-phospho-D-ribosyl)imidazole-4-carboxylate</text>
        <dbReference type="Rhea" id="RHEA:13193"/>
        <dbReference type="ChEBI" id="CHEBI:15378"/>
        <dbReference type="ChEBI" id="CHEBI:58730"/>
        <dbReference type="ChEBI" id="CHEBI:77657"/>
        <dbReference type="EC" id="5.4.99.18"/>
    </reaction>
</comment>
<feature type="binding site" evidence="3 5">
    <location>
        <position position="9"/>
    </location>
    <ligand>
        <name>substrate</name>
    </ligand>
</feature>
<protein>
    <recommendedName>
        <fullName evidence="3 4">N5-carboxyaminoimidazole ribonucleotide mutase</fullName>
        <shortName evidence="3 4">N5-CAIR mutase</shortName>
        <ecNumber evidence="3 4">5.4.99.18</ecNumber>
    </recommendedName>
    <alternativeName>
        <fullName evidence="3">5-(carboxyamino)imidazole ribonucleotide mutase</fullName>
    </alternativeName>
</protein>
<evidence type="ECO:0000313" key="8">
    <source>
        <dbReference type="Proteomes" id="UP000250125"/>
    </source>
</evidence>
<keyword evidence="1 3" id="KW-0658">Purine biosynthesis</keyword>
<accession>A0A2Z2MRJ4</accession>
<feature type="domain" description="PurE" evidence="6">
    <location>
        <begin position="1"/>
        <end position="144"/>
    </location>
</feature>
<dbReference type="InterPro" id="IPR024694">
    <property type="entry name" value="PurE_prokaryotes"/>
</dbReference>
<dbReference type="PANTHER" id="PTHR23046:SF2">
    <property type="entry name" value="PHOSPHORIBOSYLAMINOIMIDAZOLE CARBOXYLASE"/>
    <property type="match status" value="1"/>
</dbReference>
<dbReference type="Proteomes" id="UP000250125">
    <property type="component" value="Chromosome"/>
</dbReference>
<organism evidence="7 8">
    <name type="scientific">Thermococcus siculi</name>
    <dbReference type="NCBI Taxonomy" id="72803"/>
    <lineage>
        <taxon>Archaea</taxon>
        <taxon>Methanobacteriati</taxon>
        <taxon>Methanobacteriota</taxon>
        <taxon>Thermococci</taxon>
        <taxon>Thermococcales</taxon>
        <taxon>Thermococcaceae</taxon>
        <taxon>Thermococcus</taxon>
    </lineage>
</organism>
<reference evidence="7 8" key="1">
    <citation type="submission" date="2016-04" db="EMBL/GenBank/DDBJ databases">
        <title>Complete genome sequence of Thermococcus siculi type strain RG-20.</title>
        <authorList>
            <person name="Oger P.M."/>
        </authorList>
    </citation>
    <scope>NUCLEOTIDE SEQUENCE [LARGE SCALE GENOMIC DNA]</scope>
    <source>
        <strain evidence="7 8">RG-20</strain>
    </source>
</reference>
<feature type="binding site" evidence="3 5">
    <location>
        <position position="12"/>
    </location>
    <ligand>
        <name>substrate</name>
    </ligand>
</feature>
<dbReference type="InterPro" id="IPR033747">
    <property type="entry name" value="PurE_ClassI"/>
</dbReference>
<dbReference type="GO" id="GO:0006189">
    <property type="term" value="P:'de novo' IMP biosynthetic process"/>
    <property type="evidence" value="ECO:0007669"/>
    <property type="project" value="UniProtKB-UniRule"/>
</dbReference>
<evidence type="ECO:0000256" key="1">
    <source>
        <dbReference type="ARBA" id="ARBA00022755"/>
    </source>
</evidence>
<evidence type="ECO:0000256" key="2">
    <source>
        <dbReference type="ARBA" id="ARBA00023235"/>
    </source>
</evidence>
<dbReference type="EMBL" id="CP015103">
    <property type="protein sequence ID" value="ASJ08406.1"/>
    <property type="molecule type" value="Genomic_DNA"/>
</dbReference>
<comment type="function">
    <text evidence="3 4">Catalyzes the conversion of N5-carboxyaminoimidazole ribonucleotide (N5-CAIR) to 4-carboxy-5-aminoimidazole ribonucleotide (CAIR).</text>
</comment>
<evidence type="ECO:0000256" key="5">
    <source>
        <dbReference type="PIRSR" id="PIRSR001338-1"/>
    </source>
</evidence>
<dbReference type="SMART" id="SM01001">
    <property type="entry name" value="AIRC"/>
    <property type="match status" value="1"/>
</dbReference>
<dbReference type="Gene3D" id="3.40.50.1970">
    <property type="match status" value="1"/>
</dbReference>
<dbReference type="SUPFAM" id="SSF52255">
    <property type="entry name" value="N5-CAIR mutase (phosphoribosylaminoimidazole carboxylase, PurE)"/>
    <property type="match status" value="1"/>
</dbReference>
<dbReference type="GO" id="GO:0034023">
    <property type="term" value="F:5-(carboxyamino)imidazole ribonucleotide mutase activity"/>
    <property type="evidence" value="ECO:0007669"/>
    <property type="project" value="UniProtKB-UniRule"/>
</dbReference>
<name>A0A2Z2MRJ4_9EURY</name>
<dbReference type="PIRSF" id="PIRSF001338">
    <property type="entry name" value="AIR_carboxylase"/>
    <property type="match status" value="1"/>
</dbReference>
<dbReference type="GeneID" id="33317339"/>
<evidence type="ECO:0000313" key="7">
    <source>
        <dbReference type="EMBL" id="ASJ08406.1"/>
    </source>
</evidence>
<comment type="pathway">
    <text evidence="3 4">Purine metabolism; IMP biosynthesis via de novo pathway; 5-amino-1-(5-phospho-D-ribosyl)imidazole-4-carboxylate from 5-amino-1-(5-phospho-D-ribosyl)imidazole (N5-CAIR route): step 2/2.</text>
</comment>
<keyword evidence="2 3" id="KW-0413">Isomerase</keyword>
<evidence type="ECO:0000259" key="6">
    <source>
        <dbReference type="SMART" id="SM01001"/>
    </source>
</evidence>
<evidence type="ECO:0000256" key="4">
    <source>
        <dbReference type="PIRNR" id="PIRNR001338"/>
    </source>
</evidence>
<comment type="similarity">
    <text evidence="3">Belongs to the AIR carboxylase family. Class I subfamily.</text>
</comment>
<dbReference type="Pfam" id="PF00731">
    <property type="entry name" value="AIRC"/>
    <property type="match status" value="1"/>
</dbReference>
<proteinExistence type="inferred from homology"/>
<feature type="binding site" evidence="3 5">
    <location>
        <position position="39"/>
    </location>
    <ligand>
        <name>substrate</name>
    </ligand>
</feature>
<dbReference type="UniPathway" id="UPA00074">
    <property type="reaction ID" value="UER00943"/>
</dbReference>
<sequence>MKVLVVMGSKSDSHIAERVTKVLDEFGVDYDVEVASAHRNPEKVERLAKSEEYDVFIAIAGLSAALPGVIAAHTIKPVIGVPVSAKLGGLDALLSIAQMPPGVPVAAVGIDNGKNAALLTIEILALQNSELREKLMEYREKMRA</sequence>
<dbReference type="PANTHER" id="PTHR23046">
    <property type="entry name" value="PHOSPHORIBOSYLAMINOIMIDAZOLE CARBOXYLASE CATALYTIC SUBUNIT"/>
    <property type="match status" value="1"/>
</dbReference>
<dbReference type="InterPro" id="IPR000031">
    <property type="entry name" value="PurE_dom"/>
</dbReference>
<dbReference type="EC" id="5.4.99.18" evidence="3 4"/>
<gene>
    <name evidence="3" type="primary">purE</name>
    <name evidence="7" type="ORF">A3L11_03830</name>
</gene>